<dbReference type="PANTHER" id="PTHR43155">
    <property type="entry name" value="CYCLIC DI-GMP PHOSPHODIESTERASE PA4108-RELATED"/>
    <property type="match status" value="1"/>
</dbReference>
<dbReference type="InterPro" id="IPR009050">
    <property type="entry name" value="Globin-like_sf"/>
</dbReference>
<dbReference type="InterPro" id="IPR006674">
    <property type="entry name" value="HD_domain"/>
</dbReference>
<dbReference type="InterPro" id="IPR044398">
    <property type="entry name" value="Globin-sensor_dom"/>
</dbReference>
<dbReference type="Gene3D" id="1.10.490.10">
    <property type="entry name" value="Globins"/>
    <property type="match status" value="1"/>
</dbReference>
<protein>
    <submittedName>
        <fullName evidence="3">Uncharacterized protein</fullName>
    </submittedName>
</protein>
<dbReference type="CDD" id="cd01068">
    <property type="entry name" value="globin_sensor"/>
    <property type="match status" value="1"/>
</dbReference>
<dbReference type="InterPro" id="IPR012292">
    <property type="entry name" value="Globin/Proto"/>
</dbReference>
<dbReference type="GO" id="GO:0020037">
    <property type="term" value="F:heme binding"/>
    <property type="evidence" value="ECO:0007669"/>
    <property type="project" value="InterPro"/>
</dbReference>
<feature type="domain" description="HD-GYP" evidence="2">
    <location>
        <begin position="343"/>
        <end position="537"/>
    </location>
</feature>
<name>A0A0F9NP21_9ZZZZ</name>
<comment type="caution">
    <text evidence="3">The sequence shown here is derived from an EMBL/GenBank/DDBJ whole genome shotgun (WGS) entry which is preliminary data.</text>
</comment>
<feature type="domain" description="HD" evidence="1">
    <location>
        <begin position="365"/>
        <end position="487"/>
    </location>
</feature>
<reference evidence="3" key="1">
    <citation type="journal article" date="2015" name="Nature">
        <title>Complex archaea that bridge the gap between prokaryotes and eukaryotes.</title>
        <authorList>
            <person name="Spang A."/>
            <person name="Saw J.H."/>
            <person name="Jorgensen S.L."/>
            <person name="Zaremba-Niedzwiedzka K."/>
            <person name="Martijn J."/>
            <person name="Lind A.E."/>
            <person name="van Eijk R."/>
            <person name="Schleper C."/>
            <person name="Guy L."/>
            <person name="Ettema T.J."/>
        </authorList>
    </citation>
    <scope>NUCLEOTIDE SEQUENCE</scope>
</reference>
<dbReference type="SUPFAM" id="SSF109604">
    <property type="entry name" value="HD-domain/PDEase-like"/>
    <property type="match status" value="1"/>
</dbReference>
<dbReference type="InterPro" id="IPR037522">
    <property type="entry name" value="HD_GYP_dom"/>
</dbReference>
<dbReference type="NCBIfam" id="TIGR00277">
    <property type="entry name" value="HDIG"/>
    <property type="match status" value="1"/>
</dbReference>
<dbReference type="GO" id="GO:0019825">
    <property type="term" value="F:oxygen binding"/>
    <property type="evidence" value="ECO:0007669"/>
    <property type="project" value="InterPro"/>
</dbReference>
<gene>
    <name evidence="3" type="ORF">LCGC14_1313460</name>
</gene>
<accession>A0A0F9NP21</accession>
<evidence type="ECO:0000259" key="1">
    <source>
        <dbReference type="PROSITE" id="PS51831"/>
    </source>
</evidence>
<proteinExistence type="predicted"/>
<dbReference type="PROSITE" id="PS51831">
    <property type="entry name" value="HD"/>
    <property type="match status" value="1"/>
</dbReference>
<dbReference type="InterPro" id="IPR006675">
    <property type="entry name" value="HDIG_dom"/>
</dbReference>
<dbReference type="SUPFAM" id="SSF46458">
    <property type="entry name" value="Globin-like"/>
    <property type="match status" value="1"/>
</dbReference>
<dbReference type="Pfam" id="PF11563">
    <property type="entry name" value="Protoglobin"/>
    <property type="match status" value="1"/>
</dbReference>
<dbReference type="CDD" id="cd00077">
    <property type="entry name" value="HDc"/>
    <property type="match status" value="1"/>
</dbReference>
<dbReference type="Gene3D" id="3.30.450.40">
    <property type="match status" value="1"/>
</dbReference>
<sequence length="537" mass="61672">MTSVMNIQSAAGKYGFGPSRKDIDDKLAFTNISEEDVQRLREIAPFIKKAIPGICKNFMVELSAFPEVNAYFPKDETVHRLGSKLINFWEELFKAKFDAEYHESRLKVGQVHDRHGIQFNYYIDSYSYFIEMFLEKIRQIAKERRLAFLPLSQSFMKVVLLDIDIVSSSYFTSREETLSKYAGSLNSLVNISTRLLGYTDLSNLLFRISSDLSNDVKSSLTYIYDEEQDNFAPLTSTGLNEKQKNIFQMIRPTEKEIGDVDSLIRDGAKRDIIDQIKMLKENYIDVFSLKEIMILPAYISDTNYGFIILNKDEPFDEDQKKLIQSVYDQAKVVCENIGLIYEVQDTYKDTILALAQGIEARDAYTGEHVHRVAKHAERVARKMGLNEHDVENIRYGAILHDIGKLAVPDMILRKKERLTRQEFATIATHSYKGAEIVKSIERLKDISPYVLHHEERYDGKGYPKGLAGDEIPLGARIIAVVDTYDAMTSNRPYRKAIPKERAKKILKKIAGTQLDPQIVDVFLEWFEEEKKSDRIAG</sequence>
<dbReference type="Gene3D" id="1.10.3210.10">
    <property type="entry name" value="Hypothetical protein af1432"/>
    <property type="match status" value="1"/>
</dbReference>
<dbReference type="SMART" id="SM00471">
    <property type="entry name" value="HDc"/>
    <property type="match status" value="1"/>
</dbReference>
<dbReference type="InterPro" id="IPR039379">
    <property type="entry name" value="Protoglobin_sensor_dom"/>
</dbReference>
<dbReference type="InterPro" id="IPR003607">
    <property type="entry name" value="HD/PDEase_dom"/>
</dbReference>
<dbReference type="InterPro" id="IPR029016">
    <property type="entry name" value="GAF-like_dom_sf"/>
</dbReference>
<dbReference type="Pfam" id="PF13487">
    <property type="entry name" value="HD_5"/>
    <property type="match status" value="1"/>
</dbReference>
<dbReference type="EMBL" id="LAZR01007773">
    <property type="protein sequence ID" value="KKM83037.1"/>
    <property type="molecule type" value="Genomic_DNA"/>
</dbReference>
<organism evidence="3">
    <name type="scientific">marine sediment metagenome</name>
    <dbReference type="NCBI Taxonomy" id="412755"/>
    <lineage>
        <taxon>unclassified sequences</taxon>
        <taxon>metagenomes</taxon>
        <taxon>ecological metagenomes</taxon>
    </lineage>
</organism>
<dbReference type="AlphaFoldDB" id="A0A0F9NP21"/>
<dbReference type="PROSITE" id="PS51832">
    <property type="entry name" value="HD_GYP"/>
    <property type="match status" value="1"/>
</dbReference>
<evidence type="ECO:0000259" key="2">
    <source>
        <dbReference type="PROSITE" id="PS51832"/>
    </source>
</evidence>
<evidence type="ECO:0000313" key="3">
    <source>
        <dbReference type="EMBL" id="KKM83037.1"/>
    </source>
</evidence>